<dbReference type="RefSeq" id="WP_102883766.1">
    <property type="nucleotide sequence ID" value="NZ_CP010725.1"/>
</dbReference>
<dbReference type="SUPFAM" id="SSF69318">
    <property type="entry name" value="Integrin alpha N-terminal domain"/>
    <property type="match status" value="1"/>
</dbReference>
<organism evidence="2 3">
    <name type="scientific">Phaeobacter inhibens</name>
    <dbReference type="NCBI Taxonomy" id="221822"/>
    <lineage>
        <taxon>Bacteria</taxon>
        <taxon>Pseudomonadati</taxon>
        <taxon>Pseudomonadota</taxon>
        <taxon>Alphaproteobacteria</taxon>
        <taxon>Rhodobacterales</taxon>
        <taxon>Roseobacteraceae</taxon>
        <taxon>Phaeobacter</taxon>
    </lineage>
</organism>
<reference evidence="2 3" key="2">
    <citation type="journal article" date="2017" name="Genome Biol. Evol.">
        <title>Trajectories and Drivers of Genome Evolution in Surface-Associated Marine Phaeobacter.</title>
        <authorList>
            <person name="Freese H.M."/>
            <person name="Sikorski J."/>
            <person name="Bunk B."/>
            <person name="Scheuner C."/>
            <person name="Meier-Kolthoff J.P."/>
            <person name="Sproer C."/>
            <person name="Gram L."/>
            <person name="Overmann J."/>
        </authorList>
    </citation>
    <scope>NUCLEOTIDE SEQUENCE [LARGE SCALE GENOMIC DNA]</scope>
    <source>
        <strain evidence="2 3">P88</strain>
    </source>
</reference>
<name>A0A2I7KAS4_9RHOB</name>
<dbReference type="AlphaFoldDB" id="A0A2I7KAS4"/>
<dbReference type="InterPro" id="IPR028994">
    <property type="entry name" value="Integrin_alpha_N"/>
</dbReference>
<dbReference type="InterPro" id="IPR013517">
    <property type="entry name" value="FG-GAP"/>
</dbReference>
<protein>
    <submittedName>
        <fullName evidence="2">Repeat protein domain protein in Vibrio, Colwellia, Bradyrhizobium and Shewanella</fullName>
    </submittedName>
</protein>
<accession>A0A2I7KAS4</accession>
<sequence length="287" mass="30953">MLSGSQARRSLSRAWPRFMRSAARALRLWQAVVGDDGAKRSDYAGICGVVLPLVFSLGAGAAANARPVLTDAQFEGPVTHYPHGVLGDRIEYSAMVLRDSRGRSHRIDLPVGGAVFEDLSPRLWDVTGDGQPEAVVVESDPRAGAQLAIYGLRGGALHKIAATPHIGTRFRWLAPVAAADLDGDGYIEIAYIDRPHLAKTLRVWRYRNGALQQVAQKAGLTNHRIGEDFITSGLRDCGAGPELITVDAGWTRIMATSLVAGRLTSRDIGVFSNQDQLTARLHCLDPA</sequence>
<keyword evidence="1" id="KW-0732">Signal</keyword>
<dbReference type="Pfam" id="PF13517">
    <property type="entry name" value="FG-GAP_3"/>
    <property type="match status" value="1"/>
</dbReference>
<dbReference type="Proteomes" id="UP000236447">
    <property type="component" value="Chromosome"/>
</dbReference>
<reference evidence="2 3" key="1">
    <citation type="journal article" date="2017" name="Front. Microbiol.">
        <title>Phaeobacter piscinae sp. nov., a species of the Roseobacter group and potential aquaculture probiont.</title>
        <authorList>
            <person name="Sonnenschein E.C."/>
            <person name="Phippen C.B.W."/>
            <person name="Nielsen K.F."/>
            <person name="Mateiu R.V."/>
            <person name="Melchiorsen J."/>
            <person name="Gram L."/>
            <person name="Overmann J."/>
            <person name="Freese H.M."/>
        </authorList>
    </citation>
    <scope>NUCLEOTIDE SEQUENCE [LARGE SCALE GENOMIC DNA]</scope>
    <source>
        <strain evidence="2 3">P88</strain>
    </source>
</reference>
<evidence type="ECO:0000313" key="2">
    <source>
        <dbReference type="EMBL" id="AUQ99685.1"/>
    </source>
</evidence>
<dbReference type="EMBL" id="CP010725">
    <property type="protein sequence ID" value="AUQ99685.1"/>
    <property type="molecule type" value="Genomic_DNA"/>
</dbReference>
<evidence type="ECO:0000313" key="3">
    <source>
        <dbReference type="Proteomes" id="UP000236447"/>
    </source>
</evidence>
<gene>
    <name evidence="2" type="ORF">PhaeoP88_02330</name>
</gene>
<proteinExistence type="predicted"/>
<evidence type="ECO:0000256" key="1">
    <source>
        <dbReference type="ARBA" id="ARBA00022729"/>
    </source>
</evidence>